<evidence type="ECO:0000313" key="10">
    <source>
        <dbReference type="Proteomes" id="UP000231246"/>
    </source>
</evidence>
<comment type="caution">
    <text evidence="9">The sequence shown here is derived from an EMBL/GenBank/DDBJ whole genome shotgun (WGS) entry which is preliminary data.</text>
</comment>
<dbReference type="InterPro" id="IPR029751">
    <property type="entry name" value="Ribosomal_L25_dom"/>
</dbReference>
<dbReference type="Gene3D" id="2.40.240.10">
    <property type="entry name" value="Ribosomal Protein L25, Chain P"/>
    <property type="match status" value="1"/>
</dbReference>
<feature type="domain" description="Large ribosomal subunit protein bL25 L25" evidence="7">
    <location>
        <begin position="7"/>
        <end position="94"/>
    </location>
</feature>
<evidence type="ECO:0000256" key="1">
    <source>
        <dbReference type="ARBA" id="ARBA00022730"/>
    </source>
</evidence>
<evidence type="ECO:0000256" key="3">
    <source>
        <dbReference type="ARBA" id="ARBA00022980"/>
    </source>
</evidence>
<dbReference type="GO" id="GO:0008097">
    <property type="term" value="F:5S rRNA binding"/>
    <property type="evidence" value="ECO:0007669"/>
    <property type="project" value="InterPro"/>
</dbReference>
<evidence type="ECO:0000259" key="7">
    <source>
        <dbReference type="Pfam" id="PF01386"/>
    </source>
</evidence>
<sequence length="228" mass="25220">MTKRQQLKAENRKITGKKVKQLRKEGILPASIYGKKVKSGSIQLNKDEFIKLYRKTGETAIIDILVGKSNEAHHVLVRELQKKATTGEVLHVSFQEVDLTEKIEAVIPVRLEGESTPVKEKLALLLQELNEITVEAAADSLPEEIKIDISKLKASGDSIYVKDIAVPSGVEIKNDPEVVVVRLDDLIAPESEELPEPETPEEEASEPVEEVGEEEKSIGKPTDNPESN</sequence>
<keyword evidence="2 5" id="KW-0694">RNA-binding</keyword>
<keyword evidence="1 5" id="KW-0699">rRNA-binding</keyword>
<dbReference type="InterPro" id="IPR020056">
    <property type="entry name" value="Rbsml_bL25/Gln-tRNA_synth_N"/>
</dbReference>
<comment type="similarity">
    <text evidence="5">Belongs to the bacterial ribosomal protein bL25 family. CTC subfamily.</text>
</comment>
<feature type="region of interest" description="Disordered" evidence="6">
    <location>
        <begin position="188"/>
        <end position="228"/>
    </location>
</feature>
<evidence type="ECO:0000256" key="6">
    <source>
        <dbReference type="SAM" id="MobiDB-lite"/>
    </source>
</evidence>
<dbReference type="InterPro" id="IPR020930">
    <property type="entry name" value="Ribosomal_uL5_bac-type"/>
</dbReference>
<dbReference type="Proteomes" id="UP000231246">
    <property type="component" value="Unassembled WGS sequence"/>
</dbReference>
<dbReference type="AlphaFoldDB" id="A0A2H0BUB5"/>
<dbReference type="PANTHER" id="PTHR33284">
    <property type="entry name" value="RIBOSOMAL PROTEIN L25/GLN-TRNA SYNTHETASE, ANTI-CODON-BINDING DOMAIN-CONTAINING PROTEIN"/>
    <property type="match status" value="1"/>
</dbReference>
<evidence type="ECO:0000256" key="2">
    <source>
        <dbReference type="ARBA" id="ARBA00022884"/>
    </source>
</evidence>
<dbReference type="GO" id="GO:0022625">
    <property type="term" value="C:cytosolic large ribosomal subunit"/>
    <property type="evidence" value="ECO:0007669"/>
    <property type="project" value="TreeGrafter"/>
</dbReference>
<dbReference type="HAMAP" id="MF_01334">
    <property type="entry name" value="Ribosomal_bL25_CTC"/>
    <property type="match status" value="1"/>
</dbReference>
<dbReference type="CDD" id="cd00495">
    <property type="entry name" value="Ribosomal_L25_TL5_CTC"/>
    <property type="match status" value="1"/>
</dbReference>
<dbReference type="InterPro" id="IPR011035">
    <property type="entry name" value="Ribosomal_bL25/Gln-tRNA_synth"/>
</dbReference>
<dbReference type="GO" id="GO:0003735">
    <property type="term" value="F:structural constituent of ribosome"/>
    <property type="evidence" value="ECO:0007669"/>
    <property type="project" value="InterPro"/>
</dbReference>
<reference evidence="9 10" key="1">
    <citation type="submission" date="2017-09" db="EMBL/GenBank/DDBJ databases">
        <title>Depth-based differentiation of microbial function through sediment-hosted aquifers and enrichment of novel symbionts in the deep terrestrial subsurface.</title>
        <authorList>
            <person name="Probst A.J."/>
            <person name="Ladd B."/>
            <person name="Jarett J.K."/>
            <person name="Geller-Mcgrath D.E."/>
            <person name="Sieber C.M."/>
            <person name="Emerson J.B."/>
            <person name="Anantharaman K."/>
            <person name="Thomas B.C."/>
            <person name="Malmstrom R."/>
            <person name="Stieglmeier M."/>
            <person name="Klingl A."/>
            <person name="Woyke T."/>
            <person name="Ryan C.M."/>
            <person name="Banfield J.F."/>
        </authorList>
    </citation>
    <scope>NUCLEOTIDE SEQUENCE [LARGE SCALE GENOMIC DNA]</scope>
    <source>
        <strain evidence="9">CG22_combo_CG10-13_8_21_14_all_38_20</strain>
    </source>
</reference>
<dbReference type="SUPFAM" id="SSF50715">
    <property type="entry name" value="Ribosomal protein L25-like"/>
    <property type="match status" value="1"/>
</dbReference>
<keyword evidence="4 5" id="KW-0687">Ribonucleoprotein</keyword>
<comment type="function">
    <text evidence="5">This is one of the proteins that binds to the 5S RNA in the ribosome where it forms part of the central protuberance.</text>
</comment>
<dbReference type="Pfam" id="PF01386">
    <property type="entry name" value="Ribosomal_L25p"/>
    <property type="match status" value="1"/>
</dbReference>
<protein>
    <recommendedName>
        <fullName evidence="5">Large ribosomal subunit protein bL25</fullName>
    </recommendedName>
    <alternativeName>
        <fullName evidence="5">General stress protein CTC</fullName>
    </alternativeName>
</protein>
<organism evidence="9 10">
    <name type="scientific">Candidatus Roizmanbacteria bacterium CG22_combo_CG10-13_8_21_14_all_38_20</name>
    <dbReference type="NCBI Taxonomy" id="1974862"/>
    <lineage>
        <taxon>Bacteria</taxon>
        <taxon>Candidatus Roizmaniibacteriota</taxon>
    </lineage>
</organism>
<comment type="subunit">
    <text evidence="5">Part of the 50S ribosomal subunit; part of the 5S rRNA/L5/L18/L25 subcomplex. Contacts the 5S rRNA. Binds to the 5S rRNA independently of L5 and L18.</text>
</comment>
<evidence type="ECO:0000313" key="9">
    <source>
        <dbReference type="EMBL" id="PIP61109.1"/>
    </source>
</evidence>
<dbReference type="EMBL" id="PCTA01000034">
    <property type="protein sequence ID" value="PIP61109.1"/>
    <property type="molecule type" value="Genomic_DNA"/>
</dbReference>
<gene>
    <name evidence="5" type="primary">rplY</name>
    <name evidence="5" type="synonym">ctc</name>
    <name evidence="9" type="ORF">COW99_05810</name>
</gene>
<dbReference type="NCBIfam" id="TIGR00731">
    <property type="entry name" value="bL25_bact_ctc"/>
    <property type="match status" value="1"/>
</dbReference>
<accession>A0A2H0BUB5</accession>
<name>A0A2H0BUB5_9BACT</name>
<dbReference type="Gene3D" id="2.170.120.20">
    <property type="entry name" value="Ribosomal protein L25, beta domain"/>
    <property type="match status" value="1"/>
</dbReference>
<evidence type="ECO:0000259" key="8">
    <source>
        <dbReference type="Pfam" id="PF14693"/>
    </source>
</evidence>
<dbReference type="Pfam" id="PF14693">
    <property type="entry name" value="Ribosomal_TL5_C"/>
    <property type="match status" value="1"/>
</dbReference>
<evidence type="ECO:0000256" key="4">
    <source>
        <dbReference type="ARBA" id="ARBA00023274"/>
    </source>
</evidence>
<dbReference type="InterPro" id="IPR001021">
    <property type="entry name" value="Ribosomal_bL25_long"/>
</dbReference>
<dbReference type="InterPro" id="IPR037121">
    <property type="entry name" value="Ribosomal_bL25_C"/>
</dbReference>
<dbReference type="PANTHER" id="PTHR33284:SF1">
    <property type="entry name" value="RIBOSOMAL PROTEIN L25_GLN-TRNA SYNTHETASE, ANTI-CODON-BINDING DOMAIN-CONTAINING PROTEIN"/>
    <property type="match status" value="1"/>
</dbReference>
<keyword evidence="3 5" id="KW-0689">Ribosomal protein</keyword>
<feature type="domain" description="Large ribosomal subunit protein bL25 beta" evidence="8">
    <location>
        <begin position="102"/>
        <end position="182"/>
    </location>
</feature>
<dbReference type="GO" id="GO:0006412">
    <property type="term" value="P:translation"/>
    <property type="evidence" value="ECO:0007669"/>
    <property type="project" value="UniProtKB-UniRule"/>
</dbReference>
<dbReference type="InterPro" id="IPR020057">
    <property type="entry name" value="Ribosomal_bL25_b-dom"/>
</dbReference>
<proteinExistence type="inferred from homology"/>
<evidence type="ECO:0000256" key="5">
    <source>
        <dbReference type="HAMAP-Rule" id="MF_01334"/>
    </source>
</evidence>
<feature type="compositionally biased region" description="Acidic residues" evidence="6">
    <location>
        <begin position="190"/>
        <end position="213"/>
    </location>
</feature>